<protein>
    <submittedName>
        <fullName evidence="1">DNA polymerase-3 subunit gamma/tau</fullName>
    </submittedName>
</protein>
<dbReference type="AlphaFoldDB" id="A0A1N7PQ94"/>
<organism evidence="1 2">
    <name type="scientific">Belliella pelovolcani</name>
    <dbReference type="NCBI Taxonomy" id="529505"/>
    <lineage>
        <taxon>Bacteria</taxon>
        <taxon>Pseudomonadati</taxon>
        <taxon>Bacteroidota</taxon>
        <taxon>Cytophagia</taxon>
        <taxon>Cytophagales</taxon>
        <taxon>Cyclobacteriaceae</taxon>
        <taxon>Belliella</taxon>
    </lineage>
</organism>
<sequence>MVEEFKSNHKNLEVTVFKQPFRLDGEQITFLLNGEIQEEIFGKIRGEVQQLLRRKLNNYSVSILSEIHEEAVPEGKRLYTSTDKLNYLLEKHAPLRELQRKFGLETDF</sequence>
<keyword evidence="2" id="KW-1185">Reference proteome</keyword>
<name>A0A1N7PQ94_9BACT</name>
<dbReference type="EMBL" id="FTOP01000019">
    <property type="protein sequence ID" value="SIT12756.1"/>
    <property type="molecule type" value="Genomic_DNA"/>
</dbReference>
<gene>
    <name evidence="1" type="ORF">SAMN05421761_11928</name>
</gene>
<evidence type="ECO:0000313" key="1">
    <source>
        <dbReference type="EMBL" id="SIT12756.1"/>
    </source>
</evidence>
<reference evidence="2" key="1">
    <citation type="submission" date="2017-01" db="EMBL/GenBank/DDBJ databases">
        <authorList>
            <person name="Varghese N."/>
            <person name="Submissions S."/>
        </authorList>
    </citation>
    <scope>NUCLEOTIDE SEQUENCE [LARGE SCALE GENOMIC DNA]</scope>
    <source>
        <strain evidence="2">DSM 46698</strain>
    </source>
</reference>
<proteinExistence type="predicted"/>
<evidence type="ECO:0000313" key="2">
    <source>
        <dbReference type="Proteomes" id="UP000186026"/>
    </source>
</evidence>
<dbReference type="RefSeq" id="WP_245802724.1">
    <property type="nucleotide sequence ID" value="NZ_FTOP01000019.1"/>
</dbReference>
<accession>A0A1N7PQ94</accession>
<dbReference type="STRING" id="529505.SAMN05421761_11928"/>
<dbReference type="Proteomes" id="UP000186026">
    <property type="component" value="Unassembled WGS sequence"/>
</dbReference>